<dbReference type="InterPro" id="IPR030395">
    <property type="entry name" value="GP_PDE_dom"/>
</dbReference>
<accession>A0A2M7WYF0</accession>
<gene>
    <name evidence="2" type="ORF">CO181_01055</name>
</gene>
<dbReference type="EMBL" id="PFXB01000033">
    <property type="protein sequence ID" value="PJA38177.1"/>
    <property type="molecule type" value="Genomic_DNA"/>
</dbReference>
<dbReference type="GO" id="GO:0006629">
    <property type="term" value="P:lipid metabolic process"/>
    <property type="evidence" value="ECO:0007669"/>
    <property type="project" value="InterPro"/>
</dbReference>
<dbReference type="Proteomes" id="UP000230538">
    <property type="component" value="Unassembled WGS sequence"/>
</dbReference>
<dbReference type="AlphaFoldDB" id="A0A2M7WYF0"/>
<organism evidence="2 3">
    <name type="scientific">candidate division WWE3 bacterium CG_4_9_14_3_um_filter_43_9</name>
    <dbReference type="NCBI Taxonomy" id="1975082"/>
    <lineage>
        <taxon>Bacteria</taxon>
        <taxon>Katanobacteria</taxon>
    </lineage>
</organism>
<sequence>MKPLLIAHRGDTIHFPENTLEAFESVLNLGAGGIECDMQCFNHQLFLVHDYLFDRSQKYPHLPELLQKFAFRGRLEIEIKSMDLDFLPPLKKLLQQYKNVDFELTTSYFPLIPFLRRAFPNLPLGVIFPPNQFEDWMTGEFITLKIVKTMELLQGNVAHVLWRYVSQDLVEKLHQRQLKIHTHIARGDIKNQKAQYIEMERMEIDQATFDDIDLLQFI</sequence>
<name>A0A2M7WYF0_UNCKA</name>
<dbReference type="PANTHER" id="PTHR46211:SF14">
    <property type="entry name" value="GLYCEROPHOSPHODIESTER PHOSPHODIESTERASE"/>
    <property type="match status" value="1"/>
</dbReference>
<feature type="domain" description="GP-PDE" evidence="1">
    <location>
        <begin position="8"/>
        <end position="40"/>
    </location>
</feature>
<evidence type="ECO:0000313" key="2">
    <source>
        <dbReference type="EMBL" id="PJA38177.1"/>
    </source>
</evidence>
<dbReference type="GO" id="GO:0008081">
    <property type="term" value="F:phosphoric diester hydrolase activity"/>
    <property type="evidence" value="ECO:0007669"/>
    <property type="project" value="InterPro"/>
</dbReference>
<dbReference type="Pfam" id="PF03009">
    <property type="entry name" value="GDPD"/>
    <property type="match status" value="1"/>
</dbReference>
<evidence type="ECO:0000313" key="3">
    <source>
        <dbReference type="Proteomes" id="UP000230538"/>
    </source>
</evidence>
<dbReference type="SUPFAM" id="SSF51695">
    <property type="entry name" value="PLC-like phosphodiesterases"/>
    <property type="match status" value="1"/>
</dbReference>
<proteinExistence type="predicted"/>
<dbReference type="Gene3D" id="3.20.20.190">
    <property type="entry name" value="Phosphatidylinositol (PI) phosphodiesterase"/>
    <property type="match status" value="2"/>
</dbReference>
<dbReference type="CDD" id="cd08556">
    <property type="entry name" value="GDPD"/>
    <property type="match status" value="1"/>
</dbReference>
<dbReference type="InterPro" id="IPR017946">
    <property type="entry name" value="PLC-like_Pdiesterase_TIM-brl"/>
</dbReference>
<protein>
    <recommendedName>
        <fullName evidence="1">GP-PDE domain-containing protein</fullName>
    </recommendedName>
</protein>
<reference evidence="3" key="1">
    <citation type="submission" date="2017-09" db="EMBL/GenBank/DDBJ databases">
        <title>Depth-based differentiation of microbial function through sediment-hosted aquifers and enrichment of novel symbionts in the deep terrestrial subsurface.</title>
        <authorList>
            <person name="Probst A.J."/>
            <person name="Ladd B."/>
            <person name="Jarett J.K."/>
            <person name="Geller-Mcgrath D.E."/>
            <person name="Sieber C.M.K."/>
            <person name="Emerson J.B."/>
            <person name="Anantharaman K."/>
            <person name="Thomas B.C."/>
            <person name="Malmstrom R."/>
            <person name="Stieglmeier M."/>
            <person name="Klingl A."/>
            <person name="Woyke T."/>
            <person name="Ryan C.M."/>
            <person name="Banfield J.F."/>
        </authorList>
    </citation>
    <scope>NUCLEOTIDE SEQUENCE [LARGE SCALE GENOMIC DNA]</scope>
</reference>
<evidence type="ECO:0000259" key="1">
    <source>
        <dbReference type="Pfam" id="PF03009"/>
    </source>
</evidence>
<comment type="caution">
    <text evidence="2">The sequence shown here is derived from an EMBL/GenBank/DDBJ whole genome shotgun (WGS) entry which is preliminary data.</text>
</comment>
<dbReference type="PANTHER" id="PTHR46211">
    <property type="entry name" value="GLYCEROPHOSPHORYL DIESTER PHOSPHODIESTERASE"/>
    <property type="match status" value="1"/>
</dbReference>